<proteinExistence type="predicted"/>
<protein>
    <submittedName>
        <fullName evidence="1">Uncharacterized protein</fullName>
    </submittedName>
</protein>
<sequence>MLHTTDVFHVEQITPLRFTRRLKERNSLSKTTTAEKLTQCLGTSTSAQLNKLR</sequence>
<reference evidence="1" key="1">
    <citation type="journal article" date="2015" name="Front. Microbiol.">
        <title>Combining genomic sequencing methods to explore viral diversity and reveal potential virus-host interactions.</title>
        <authorList>
            <person name="Chow C.E."/>
            <person name="Winget D.M."/>
            <person name="White R.A.III."/>
            <person name="Hallam S.J."/>
            <person name="Suttle C.A."/>
        </authorList>
    </citation>
    <scope>NUCLEOTIDE SEQUENCE</scope>
    <source>
        <strain evidence="1">Anoxic2_4</strain>
    </source>
</reference>
<evidence type="ECO:0000313" key="1">
    <source>
        <dbReference type="EMBL" id="AKH46966.1"/>
    </source>
</evidence>
<reference evidence="1" key="2">
    <citation type="submission" date="2015-03" db="EMBL/GenBank/DDBJ databases">
        <authorList>
            <person name="Chow C.-E.T."/>
            <person name="Winget D.M."/>
            <person name="White R.A.III."/>
            <person name="Hallam S.J."/>
            <person name="Suttle C.A."/>
        </authorList>
    </citation>
    <scope>NUCLEOTIDE SEQUENCE</scope>
    <source>
        <strain evidence="1">Anoxic2_4</strain>
    </source>
</reference>
<dbReference type="EMBL" id="KR029588">
    <property type="protein sequence ID" value="AKH46966.1"/>
    <property type="molecule type" value="Genomic_DNA"/>
</dbReference>
<name>A0A0F7L7J4_9VIRU</name>
<accession>A0A0F7L7J4</accession>
<organism evidence="1">
    <name type="scientific">uncultured marine virus</name>
    <dbReference type="NCBI Taxonomy" id="186617"/>
    <lineage>
        <taxon>Viruses</taxon>
        <taxon>environmental samples</taxon>
    </lineage>
</organism>